<name>A0AA96CXX9_9BACT</name>
<evidence type="ECO:0000259" key="4">
    <source>
        <dbReference type="PROSITE" id="PS51084"/>
    </source>
</evidence>
<dbReference type="PROSITE" id="PS00892">
    <property type="entry name" value="HIT_1"/>
    <property type="match status" value="1"/>
</dbReference>
<evidence type="ECO:0000256" key="3">
    <source>
        <dbReference type="PROSITE-ProRule" id="PRU00464"/>
    </source>
</evidence>
<dbReference type="SUPFAM" id="SSF54197">
    <property type="entry name" value="HIT-like"/>
    <property type="match status" value="1"/>
</dbReference>
<dbReference type="AlphaFoldDB" id="A0AA96CXX9"/>
<dbReference type="InterPro" id="IPR036265">
    <property type="entry name" value="HIT-like_sf"/>
</dbReference>
<dbReference type="InterPro" id="IPR001310">
    <property type="entry name" value="Histidine_triad_HIT"/>
</dbReference>
<organism evidence="5">
    <name type="scientific">Arcobacter sp. AZ-2023</name>
    <dbReference type="NCBI Taxonomy" id="3074453"/>
    <lineage>
        <taxon>Bacteria</taxon>
        <taxon>Pseudomonadati</taxon>
        <taxon>Campylobacterota</taxon>
        <taxon>Epsilonproteobacteria</taxon>
        <taxon>Campylobacterales</taxon>
        <taxon>Arcobacteraceae</taxon>
        <taxon>Arcobacter</taxon>
    </lineage>
</organism>
<dbReference type="Pfam" id="PF01230">
    <property type="entry name" value="HIT"/>
    <property type="match status" value="1"/>
</dbReference>
<dbReference type="PRINTS" id="PR00332">
    <property type="entry name" value="HISTRIAD"/>
</dbReference>
<dbReference type="CDD" id="cd01276">
    <property type="entry name" value="PKCI_related"/>
    <property type="match status" value="1"/>
</dbReference>
<feature type="short sequence motif" description="Histidine triad motif" evidence="2 3">
    <location>
        <begin position="100"/>
        <end position="104"/>
    </location>
</feature>
<dbReference type="Gene3D" id="3.30.428.10">
    <property type="entry name" value="HIT-like"/>
    <property type="match status" value="1"/>
</dbReference>
<dbReference type="PROSITE" id="PS51084">
    <property type="entry name" value="HIT_2"/>
    <property type="match status" value="1"/>
</dbReference>
<proteinExistence type="predicted"/>
<evidence type="ECO:0000256" key="1">
    <source>
        <dbReference type="PIRSR" id="PIRSR601310-1"/>
    </source>
</evidence>
<protein>
    <submittedName>
        <fullName evidence="5">Histidine triad nucleotide-binding protein</fullName>
    </submittedName>
</protein>
<dbReference type="InterPro" id="IPR011146">
    <property type="entry name" value="HIT-like"/>
</dbReference>
<feature type="domain" description="HIT" evidence="4">
    <location>
        <begin position="10"/>
        <end position="121"/>
    </location>
</feature>
<feature type="active site" description="Tele-AMP-histidine intermediate" evidence="1">
    <location>
        <position position="102"/>
    </location>
</feature>
<evidence type="ECO:0000256" key="2">
    <source>
        <dbReference type="PIRSR" id="PIRSR601310-3"/>
    </source>
</evidence>
<evidence type="ECO:0000313" key="5">
    <source>
        <dbReference type="EMBL" id="WNL17877.1"/>
    </source>
</evidence>
<reference evidence="5" key="1">
    <citation type="submission" date="2023-09" db="EMBL/GenBank/DDBJ databases">
        <title>Arcobacter tbilisiensis sp. nov. isolated from chicken meat in Tbilisi, Georgia.</title>
        <authorList>
            <person name="Matthias R."/>
            <person name="Zautner A.E."/>
        </authorList>
    </citation>
    <scope>NUCLEOTIDE SEQUENCE</scope>
    <source>
        <strain evidence="5">LEO 107</strain>
    </source>
</reference>
<dbReference type="EMBL" id="CP134846">
    <property type="protein sequence ID" value="WNL17877.1"/>
    <property type="molecule type" value="Genomic_DNA"/>
</dbReference>
<dbReference type="PANTHER" id="PTHR23089">
    <property type="entry name" value="HISTIDINE TRIAD HIT PROTEIN"/>
    <property type="match status" value="1"/>
</dbReference>
<dbReference type="InterPro" id="IPR019808">
    <property type="entry name" value="Histidine_triad_CS"/>
</dbReference>
<dbReference type="GO" id="GO:0003824">
    <property type="term" value="F:catalytic activity"/>
    <property type="evidence" value="ECO:0007669"/>
    <property type="project" value="InterPro"/>
</dbReference>
<sequence>MKNQGENMCIFCKIVNKEIPSNIVLEDDNFLAFHDINPTRKIHVLVIPKSHYDSFEDTPSDIMSDLSSFIKKVTKELKIYKSGYRMITNIGNDGGQEVSHLHFHLIGGEKVGRLVRDKNDL</sequence>
<gene>
    <name evidence="5" type="ORF">RJG54_01285</name>
</gene>
<accession>A0AA96CXX9</accession>